<sequence length="501" mass="57022">MPLNEISRDGFCSAYGRFRTSNGVERVSTETLKGAFLPQLTPSGKTFLKNHRSFVRDQFRHYGVDYAEGTFSGNGTLLMRKMLQDGRLDKIPDHIRALEAEMHAEWLQQLLPKDLLGRPEFTMEKYFIDALGQPDKTRTTRVIGIPHPEYHSRDAKQLCDVAAKVPGLHHAIGLGSKQTVYLGWKKANVDKAAQNFTVRQEKADRIKQEIADRAKEEAARRAKEWEARKANFGKAARDARHQKYLDDMVRARQERRSMPGPSPYGEYTIDCDEIRGGWDVSDDFDMTMKIRWNERLRVYEATFDFNILEGVIIFSANEALLDQASRSRGRGYFDEEGEEEDDKDEDSEEDGDSEEGEDSEEDEDGEEGSEEDEDDEDGSEEDDEEDPTVTASRKRKAPTSKGTRGRLLKKAKKSGKPMSFSMRMRSSDTDTGEVHSDAEKGTIKFTKADFSTFTAVVGMPCVGSAVKFTGRKVRFAPMRLVKSWDDYSEAAYERARVSRWR</sequence>
<comment type="caution">
    <text evidence="2">The sequence shown here is derived from an EMBL/GenBank/DDBJ whole genome shotgun (WGS) entry which is preliminary data.</text>
</comment>
<feature type="compositionally biased region" description="Acidic residues" evidence="1">
    <location>
        <begin position="334"/>
        <end position="387"/>
    </location>
</feature>
<feature type="region of interest" description="Disordered" evidence="1">
    <location>
        <begin position="326"/>
        <end position="440"/>
    </location>
</feature>
<dbReference type="AlphaFoldDB" id="A0AA40CKC9"/>
<protein>
    <submittedName>
        <fullName evidence="2">Uncharacterized protein</fullName>
    </submittedName>
</protein>
<evidence type="ECO:0000256" key="1">
    <source>
        <dbReference type="SAM" id="MobiDB-lite"/>
    </source>
</evidence>
<dbReference type="Proteomes" id="UP001174936">
    <property type="component" value="Unassembled WGS sequence"/>
</dbReference>
<proteinExistence type="predicted"/>
<feature type="compositionally biased region" description="Basic residues" evidence="1">
    <location>
        <begin position="392"/>
        <end position="415"/>
    </location>
</feature>
<name>A0AA40CKC9_9PEZI</name>
<organism evidence="2 3">
    <name type="scientific">Cercophora newfieldiana</name>
    <dbReference type="NCBI Taxonomy" id="92897"/>
    <lineage>
        <taxon>Eukaryota</taxon>
        <taxon>Fungi</taxon>
        <taxon>Dikarya</taxon>
        <taxon>Ascomycota</taxon>
        <taxon>Pezizomycotina</taxon>
        <taxon>Sordariomycetes</taxon>
        <taxon>Sordariomycetidae</taxon>
        <taxon>Sordariales</taxon>
        <taxon>Lasiosphaeriaceae</taxon>
        <taxon>Cercophora</taxon>
    </lineage>
</organism>
<evidence type="ECO:0000313" key="2">
    <source>
        <dbReference type="EMBL" id="KAK0641660.1"/>
    </source>
</evidence>
<keyword evidence="3" id="KW-1185">Reference proteome</keyword>
<accession>A0AA40CKC9</accession>
<gene>
    <name evidence="2" type="ORF">B0T16DRAFT_420300</name>
</gene>
<dbReference type="EMBL" id="JAULSV010000006">
    <property type="protein sequence ID" value="KAK0641660.1"/>
    <property type="molecule type" value="Genomic_DNA"/>
</dbReference>
<feature type="compositionally biased region" description="Basic and acidic residues" evidence="1">
    <location>
        <begin position="425"/>
        <end position="440"/>
    </location>
</feature>
<evidence type="ECO:0000313" key="3">
    <source>
        <dbReference type="Proteomes" id="UP001174936"/>
    </source>
</evidence>
<reference evidence="2" key="1">
    <citation type="submission" date="2023-06" db="EMBL/GenBank/DDBJ databases">
        <title>Genome-scale phylogeny and comparative genomics of the fungal order Sordariales.</title>
        <authorList>
            <consortium name="Lawrence Berkeley National Laboratory"/>
            <person name="Hensen N."/>
            <person name="Bonometti L."/>
            <person name="Westerberg I."/>
            <person name="Brannstrom I.O."/>
            <person name="Guillou S."/>
            <person name="Cros-Aarteil S."/>
            <person name="Calhoun S."/>
            <person name="Haridas S."/>
            <person name="Kuo A."/>
            <person name="Mondo S."/>
            <person name="Pangilinan J."/>
            <person name="Riley R."/>
            <person name="Labutti K."/>
            <person name="Andreopoulos B."/>
            <person name="Lipzen A."/>
            <person name="Chen C."/>
            <person name="Yanf M."/>
            <person name="Daum C."/>
            <person name="Ng V."/>
            <person name="Clum A."/>
            <person name="Steindorff A."/>
            <person name="Ohm R."/>
            <person name="Martin F."/>
            <person name="Silar P."/>
            <person name="Natvig D."/>
            <person name="Lalanne C."/>
            <person name="Gautier V."/>
            <person name="Ament-Velasquez S.L."/>
            <person name="Kruys A."/>
            <person name="Hutchinson M.I."/>
            <person name="Powell A.J."/>
            <person name="Barry K."/>
            <person name="Miller A.N."/>
            <person name="Grigoriev I.V."/>
            <person name="Debuchy R."/>
            <person name="Gladieux P."/>
            <person name="Thoren M.H."/>
            <person name="Johannesson H."/>
        </authorList>
    </citation>
    <scope>NUCLEOTIDE SEQUENCE</scope>
    <source>
        <strain evidence="2">SMH2532-1</strain>
    </source>
</reference>